<dbReference type="GO" id="GO:0052381">
    <property type="term" value="F:tRNA dimethylallyltransferase activity"/>
    <property type="evidence" value="ECO:0007669"/>
    <property type="project" value="TreeGrafter"/>
</dbReference>
<reference evidence="11" key="1">
    <citation type="journal article" date="2016" name="Nat. Genet.">
        <title>A high-quality carrot genome assembly provides new insights into carotenoid accumulation and asterid genome evolution.</title>
        <authorList>
            <person name="Iorizzo M."/>
            <person name="Ellison S."/>
            <person name="Senalik D."/>
            <person name="Zeng P."/>
            <person name="Satapoomin P."/>
            <person name="Huang J."/>
            <person name="Bowman M."/>
            <person name="Iovene M."/>
            <person name="Sanseverino W."/>
            <person name="Cavagnaro P."/>
            <person name="Yildiz M."/>
            <person name="Macko-Podgorni A."/>
            <person name="Moranska E."/>
            <person name="Grzebelus E."/>
            <person name="Grzebelus D."/>
            <person name="Ashrafi H."/>
            <person name="Zheng Z."/>
            <person name="Cheng S."/>
            <person name="Spooner D."/>
            <person name="Van Deynze A."/>
            <person name="Simon P."/>
        </authorList>
    </citation>
    <scope>NUCLEOTIDE SEQUENCE</scope>
    <source>
        <tissue evidence="11">Leaf</tissue>
    </source>
</reference>
<dbReference type="KEGG" id="dcr:108222270"/>
<dbReference type="GO" id="GO:0009691">
    <property type="term" value="P:cytokinin biosynthetic process"/>
    <property type="evidence" value="ECO:0007669"/>
    <property type="project" value="UniProtKB-KW"/>
</dbReference>
<comment type="catalytic activity">
    <reaction evidence="8">
        <text>dimethylallyl diphosphate + ADP = N(6)-(dimethylallyl)adenosine 5'-diphosphate + diphosphate</text>
        <dbReference type="Rhea" id="RHEA:36327"/>
        <dbReference type="ChEBI" id="CHEBI:33019"/>
        <dbReference type="ChEBI" id="CHEBI:57623"/>
        <dbReference type="ChEBI" id="CHEBI:73533"/>
        <dbReference type="ChEBI" id="CHEBI:456216"/>
        <dbReference type="EC" id="2.5.1.112"/>
    </reaction>
</comment>
<dbReference type="FunFam" id="1.10.287.890:FF:000002">
    <property type="entry name" value="Adenylate isopentenyltransferase 5, chloroplastic"/>
    <property type="match status" value="1"/>
</dbReference>
<dbReference type="InterPro" id="IPR027417">
    <property type="entry name" value="P-loop_NTPase"/>
</dbReference>
<comment type="function">
    <text evidence="9">Involved in cytokinin biosynthesis. Catalyzes the transfer of an isopentenyl group from dimethylallyl diphosphate (DMAPP) to ATP and ADP.</text>
</comment>
<evidence type="ECO:0000256" key="9">
    <source>
        <dbReference type="ARBA" id="ARBA00055191"/>
    </source>
</evidence>
<dbReference type="SUPFAM" id="SSF52540">
    <property type="entry name" value="P-loop containing nucleoside triphosphate hydrolases"/>
    <property type="match status" value="1"/>
</dbReference>
<protein>
    <recommendedName>
        <fullName evidence="10">adenylate dimethylallyltransferase (ADP/ATP-dependent)</fullName>
        <ecNumber evidence="10">2.5.1.112</ecNumber>
    </recommendedName>
</protein>
<sequence length="313" mass="35386">MAMQSMLMGKQAHPSLHIRATILDLPLRNSWTTSKDKVVVVMGATGTGKSRLSVDLAMRFNGEIINSDKMQVYEGLDIVTNKISEEEASGVPHHLIGIVPSHADFTCTDFCNTVSGKMDDIVARKRLPIIAGGSNNYIKALIDNEAYGFRSKYECCYLWVDVSMSVLYESLAKRVDQMVDRGMIEEARQFFKPNADYSKGVLRSIGGPEFVEYFRLEASVDEETRVRLLKEALDEVKINTCRLARRQVEKILALKYEKGWNIHRLDATKVYQKHGKKCGEAWEELVLRPSMEIISQFLSSSHGLCNSMELHLN</sequence>
<evidence type="ECO:0000256" key="4">
    <source>
        <dbReference type="ARBA" id="ARBA00022741"/>
    </source>
</evidence>
<evidence type="ECO:0000256" key="10">
    <source>
        <dbReference type="ARBA" id="ARBA00066838"/>
    </source>
</evidence>
<dbReference type="PANTHER" id="PTHR11088:SF59">
    <property type="entry name" value="ADENYLATE ISOPENTENYLTRANSFERASE"/>
    <property type="match status" value="1"/>
</dbReference>
<evidence type="ECO:0000256" key="2">
    <source>
        <dbReference type="ARBA" id="ARBA00022679"/>
    </source>
</evidence>
<organism evidence="11 12">
    <name type="scientific">Daucus carota subsp. sativus</name>
    <name type="common">Carrot</name>
    <dbReference type="NCBI Taxonomy" id="79200"/>
    <lineage>
        <taxon>Eukaryota</taxon>
        <taxon>Viridiplantae</taxon>
        <taxon>Streptophyta</taxon>
        <taxon>Embryophyta</taxon>
        <taxon>Tracheophyta</taxon>
        <taxon>Spermatophyta</taxon>
        <taxon>Magnoliopsida</taxon>
        <taxon>eudicotyledons</taxon>
        <taxon>Gunneridae</taxon>
        <taxon>Pentapetalae</taxon>
        <taxon>asterids</taxon>
        <taxon>campanulids</taxon>
        <taxon>Apiales</taxon>
        <taxon>Apiaceae</taxon>
        <taxon>Apioideae</taxon>
        <taxon>Scandiceae</taxon>
        <taxon>Daucinae</taxon>
        <taxon>Daucus</taxon>
        <taxon>Daucus sect. Daucus</taxon>
    </lineage>
</organism>
<dbReference type="OrthoDB" id="775260at2759"/>
<evidence type="ECO:0000256" key="1">
    <source>
        <dbReference type="ARBA" id="ARBA00005842"/>
    </source>
</evidence>
<reference evidence="11" key="2">
    <citation type="submission" date="2022-03" db="EMBL/GenBank/DDBJ databases">
        <title>Draft title - Genomic analysis of global carrot germplasm unveils the trajectory of domestication and the origin of high carotenoid orange carrot.</title>
        <authorList>
            <person name="Iorizzo M."/>
            <person name="Ellison S."/>
            <person name="Senalik D."/>
            <person name="Macko-Podgorni A."/>
            <person name="Grzebelus D."/>
            <person name="Bostan H."/>
            <person name="Rolling W."/>
            <person name="Curaba J."/>
            <person name="Simon P."/>
        </authorList>
    </citation>
    <scope>NUCLEOTIDE SEQUENCE</scope>
    <source>
        <tissue evidence="11">Leaf</tissue>
    </source>
</reference>
<keyword evidence="5" id="KW-0067">ATP-binding</keyword>
<dbReference type="PANTHER" id="PTHR11088">
    <property type="entry name" value="TRNA DIMETHYLALLYLTRANSFERASE"/>
    <property type="match status" value="1"/>
</dbReference>
<accession>A0A166HCM5</accession>
<dbReference type="GO" id="GO:0009824">
    <property type="term" value="F:AMP dimethylallyltransferase activity"/>
    <property type="evidence" value="ECO:0007669"/>
    <property type="project" value="UniProtKB-ARBA"/>
</dbReference>
<comment type="catalytic activity">
    <reaction evidence="7">
        <text>dimethylallyl diphosphate + ATP = N(6)-(dimethylallyl)adenosine 5'-triphosphate + diphosphate</text>
        <dbReference type="Rhea" id="RHEA:36331"/>
        <dbReference type="ChEBI" id="CHEBI:30616"/>
        <dbReference type="ChEBI" id="CHEBI:33019"/>
        <dbReference type="ChEBI" id="CHEBI:57623"/>
        <dbReference type="ChEBI" id="CHEBI:73532"/>
        <dbReference type="EC" id="2.5.1.112"/>
    </reaction>
</comment>
<gene>
    <name evidence="11" type="ORF">DCAR_0102878</name>
</gene>
<evidence type="ECO:0000256" key="5">
    <source>
        <dbReference type="ARBA" id="ARBA00022840"/>
    </source>
</evidence>
<evidence type="ECO:0000256" key="6">
    <source>
        <dbReference type="ARBA" id="ARBA00022946"/>
    </source>
</evidence>
<evidence type="ECO:0000256" key="7">
    <source>
        <dbReference type="ARBA" id="ARBA00051744"/>
    </source>
</evidence>
<dbReference type="Gramene" id="KZN10088">
    <property type="protein sequence ID" value="KZN10088"/>
    <property type="gene ID" value="DCAR_002744"/>
</dbReference>
<dbReference type="AlphaFoldDB" id="A0A166HCM5"/>
<proteinExistence type="inferred from homology"/>
<dbReference type="EMBL" id="CP093343">
    <property type="protein sequence ID" value="WOG83701.1"/>
    <property type="molecule type" value="Genomic_DNA"/>
</dbReference>
<keyword evidence="12" id="KW-1185">Reference proteome</keyword>
<dbReference type="GO" id="GO:0006400">
    <property type="term" value="P:tRNA modification"/>
    <property type="evidence" value="ECO:0007669"/>
    <property type="project" value="TreeGrafter"/>
</dbReference>
<keyword evidence="3" id="KW-0203">Cytokinin biosynthesis</keyword>
<dbReference type="Gene3D" id="1.10.287.890">
    <property type="entry name" value="Crystal structure of tRNA isopentenylpyrophosphate transferase (bh2366) domain"/>
    <property type="match status" value="1"/>
</dbReference>
<evidence type="ECO:0000256" key="8">
    <source>
        <dbReference type="ARBA" id="ARBA00052386"/>
    </source>
</evidence>
<evidence type="ECO:0000256" key="3">
    <source>
        <dbReference type="ARBA" id="ARBA00022712"/>
    </source>
</evidence>
<dbReference type="Proteomes" id="UP000077755">
    <property type="component" value="Chromosome 1"/>
</dbReference>
<dbReference type="Pfam" id="PF01715">
    <property type="entry name" value="IPPT"/>
    <property type="match status" value="2"/>
</dbReference>
<dbReference type="GO" id="GO:0005739">
    <property type="term" value="C:mitochondrion"/>
    <property type="evidence" value="ECO:0007669"/>
    <property type="project" value="TreeGrafter"/>
</dbReference>
<comment type="similarity">
    <text evidence="1">Belongs to the IPP transferase family.</text>
</comment>
<dbReference type="GO" id="GO:0005524">
    <property type="term" value="F:ATP binding"/>
    <property type="evidence" value="ECO:0007669"/>
    <property type="project" value="UniProtKB-KW"/>
</dbReference>
<keyword evidence="6" id="KW-0809">Transit peptide</keyword>
<keyword evidence="2" id="KW-0808">Transferase</keyword>
<dbReference type="OMA" id="NTHEDFA"/>
<dbReference type="GO" id="GO:0052622">
    <property type="term" value="F:ATP/ADP dimethylallyltransferase activity"/>
    <property type="evidence" value="ECO:0007669"/>
    <property type="project" value="UniProtKB-EC"/>
</dbReference>
<evidence type="ECO:0000313" key="11">
    <source>
        <dbReference type="EMBL" id="WOG83701.1"/>
    </source>
</evidence>
<dbReference type="InterPro" id="IPR039657">
    <property type="entry name" value="Dimethylallyltransferase"/>
</dbReference>
<keyword evidence="4" id="KW-0547">Nucleotide-binding</keyword>
<evidence type="ECO:0000313" key="12">
    <source>
        <dbReference type="Proteomes" id="UP000077755"/>
    </source>
</evidence>
<dbReference type="EC" id="2.5.1.112" evidence="10"/>
<name>A0A166HCM5_DAUCS</name>
<dbReference type="Gene3D" id="3.40.50.300">
    <property type="entry name" value="P-loop containing nucleotide triphosphate hydrolases"/>
    <property type="match status" value="1"/>
</dbReference>